<organism evidence="1 2">
    <name type="scientific">Dehalogenimonas alkenigignens</name>
    <dbReference type="NCBI Taxonomy" id="1217799"/>
    <lineage>
        <taxon>Bacteria</taxon>
        <taxon>Bacillati</taxon>
        <taxon>Chloroflexota</taxon>
        <taxon>Dehalococcoidia</taxon>
        <taxon>Dehalococcoidales</taxon>
        <taxon>Dehalococcoidaceae</taxon>
        <taxon>Dehalogenimonas</taxon>
    </lineage>
</organism>
<keyword evidence="2" id="KW-1185">Reference proteome</keyword>
<dbReference type="EMBL" id="LFDV01000002">
    <property type="protein sequence ID" value="KTB48511.1"/>
    <property type="molecule type" value="Genomic_DNA"/>
</dbReference>
<protein>
    <submittedName>
        <fullName evidence="1">Archaeal enzymes of ATP-grasp superfamily</fullName>
    </submittedName>
</protein>
<dbReference type="SUPFAM" id="SSF159659">
    <property type="entry name" value="Cgl1923-like"/>
    <property type="match status" value="1"/>
</dbReference>
<dbReference type="InterPro" id="IPR038389">
    <property type="entry name" value="PSMG2_sf"/>
</dbReference>
<evidence type="ECO:0000313" key="2">
    <source>
        <dbReference type="Proteomes" id="UP000053947"/>
    </source>
</evidence>
<dbReference type="PANTHER" id="PTHR35610:SF3">
    <property type="entry name" value="PROTEASOME ASSEMBLY CHAPERONE FAMILY PROTEIN"/>
    <property type="match status" value="1"/>
</dbReference>
<dbReference type="AlphaFoldDB" id="A0A0W0GIV9"/>
<sequence length="271" mass="29750">MTGQLKYLTDPGLDRPAMVVGWRGDAGMTGERVIKLINQIFKMKPLAEIEPVGFFQLSGVEVASDLAKLPDSSFSYSKEAQLIAFISDTPAYEVHQFLEQVLDLAAKHKVSHMIIIGALPVMASHNTPSTLMANLSTPLLRDWLSGEGVKADMDYISPPGQKPAIGTYLTWEARQRGVEAVSLWSPVPFYLAPLTDETGAARILSFLRHKLALPVNTQEAEDTARRQREKIARLRASEPEVEKSLSMLESNLSLTEYEAGALAASVRQALS</sequence>
<dbReference type="Proteomes" id="UP000053947">
    <property type="component" value="Unassembled WGS sequence"/>
</dbReference>
<reference evidence="1 2" key="1">
    <citation type="submission" date="2015-06" db="EMBL/GenBank/DDBJ databases">
        <title>Genome sequence of the organohalide-respiring Dehalogenimonas alkenigignens type strain (IP3-3T).</title>
        <authorList>
            <person name="Key T.A."/>
            <person name="Richmond D.P."/>
            <person name="Bowman K.S."/>
            <person name="Cho Y.-J."/>
            <person name="Chun J."/>
            <person name="da Costa M.S."/>
            <person name="Rainey F.A."/>
            <person name="Moe W.M."/>
        </authorList>
    </citation>
    <scope>NUCLEOTIDE SEQUENCE [LARGE SCALE GENOMIC DNA]</scope>
    <source>
        <strain evidence="1 2">IP3-3</strain>
    </source>
</reference>
<name>A0A0W0GIV9_9CHLR</name>
<evidence type="ECO:0000313" key="1">
    <source>
        <dbReference type="EMBL" id="KTB48511.1"/>
    </source>
</evidence>
<dbReference type="PANTHER" id="PTHR35610">
    <property type="entry name" value="3-ISOPROPYLMALATE DEHYDRATASE-RELATED"/>
    <property type="match status" value="1"/>
</dbReference>
<proteinExistence type="predicted"/>
<dbReference type="Pfam" id="PF09754">
    <property type="entry name" value="PAC2"/>
    <property type="match status" value="1"/>
</dbReference>
<gene>
    <name evidence="1" type="ORF">DEALK_13570</name>
</gene>
<dbReference type="STRING" id="1217799.DEALK_13570"/>
<accession>A0A0W0GIV9</accession>
<comment type="caution">
    <text evidence="1">The sequence shown here is derived from an EMBL/GenBank/DDBJ whole genome shotgun (WGS) entry which is preliminary data.</text>
</comment>
<dbReference type="InterPro" id="IPR019151">
    <property type="entry name" value="Proteasome_assmbl_chaperone_2"/>
</dbReference>
<dbReference type="Gene3D" id="3.40.50.10900">
    <property type="entry name" value="PAC-like subunit"/>
    <property type="match status" value="1"/>
</dbReference>